<sequence length="184" mass="20339">MNEFRDPESWRTRSRIPREAGAWIGVARVQTVARPDDSWMHDDWVEEACLDDGPVPDHLDARAWAASMLAVESRRAAVPAPRHAADSDAEWPENAGSTAEQYENPESPAIAGREYSARRTPLSSGNGGRHRARTALRLVYSADRVEPDSPAQRSEGETYEGPVNRPGRQTRANLPTPTEETTPA</sequence>
<comment type="caution">
    <text evidence="2">The sequence shown here is derived from an EMBL/GenBank/DDBJ whole genome shotgun (WGS) entry which is preliminary data.</text>
</comment>
<dbReference type="Proteomes" id="UP001500967">
    <property type="component" value="Unassembled WGS sequence"/>
</dbReference>
<keyword evidence="3" id="KW-1185">Reference proteome</keyword>
<gene>
    <name evidence="2" type="ORF">GCM10009539_74710</name>
</gene>
<feature type="compositionally biased region" description="Polar residues" evidence="1">
    <location>
        <begin position="170"/>
        <end position="184"/>
    </location>
</feature>
<evidence type="ECO:0000313" key="3">
    <source>
        <dbReference type="Proteomes" id="UP001500967"/>
    </source>
</evidence>
<proteinExistence type="predicted"/>
<dbReference type="EMBL" id="BAAAGX010000033">
    <property type="protein sequence ID" value="GAA0275959.1"/>
    <property type="molecule type" value="Genomic_DNA"/>
</dbReference>
<reference evidence="2 3" key="1">
    <citation type="journal article" date="2019" name="Int. J. Syst. Evol. Microbiol.">
        <title>The Global Catalogue of Microorganisms (GCM) 10K type strain sequencing project: providing services to taxonomists for standard genome sequencing and annotation.</title>
        <authorList>
            <consortium name="The Broad Institute Genomics Platform"/>
            <consortium name="The Broad Institute Genome Sequencing Center for Infectious Disease"/>
            <person name="Wu L."/>
            <person name="Ma J."/>
        </authorList>
    </citation>
    <scope>NUCLEOTIDE SEQUENCE [LARGE SCALE GENOMIC DNA]</scope>
    <source>
        <strain evidence="2 3">JCM 10425</strain>
    </source>
</reference>
<evidence type="ECO:0000313" key="2">
    <source>
        <dbReference type="EMBL" id="GAA0275959.1"/>
    </source>
</evidence>
<name>A0ABN0V568_9ACTN</name>
<organism evidence="2 3">
    <name type="scientific">Cryptosporangium japonicum</name>
    <dbReference type="NCBI Taxonomy" id="80872"/>
    <lineage>
        <taxon>Bacteria</taxon>
        <taxon>Bacillati</taxon>
        <taxon>Actinomycetota</taxon>
        <taxon>Actinomycetes</taxon>
        <taxon>Cryptosporangiales</taxon>
        <taxon>Cryptosporangiaceae</taxon>
        <taxon>Cryptosporangium</taxon>
    </lineage>
</organism>
<accession>A0ABN0V568</accession>
<evidence type="ECO:0000256" key="1">
    <source>
        <dbReference type="SAM" id="MobiDB-lite"/>
    </source>
</evidence>
<feature type="region of interest" description="Disordered" evidence="1">
    <location>
        <begin position="75"/>
        <end position="184"/>
    </location>
</feature>
<dbReference type="RefSeq" id="WP_344653657.1">
    <property type="nucleotide sequence ID" value="NZ_BAAAGX010000033.1"/>
</dbReference>
<protein>
    <submittedName>
        <fullName evidence="2">Uncharacterized protein</fullName>
    </submittedName>
</protein>